<dbReference type="GO" id="GO:0005886">
    <property type="term" value="C:plasma membrane"/>
    <property type="evidence" value="ECO:0007669"/>
    <property type="project" value="TreeGrafter"/>
</dbReference>
<protein>
    <submittedName>
        <fullName evidence="3">Putative secreted protein</fullName>
    </submittedName>
</protein>
<dbReference type="PANTHER" id="PTHR12286:SF5">
    <property type="entry name" value="SACCHAROPINE DEHYDROGENASE-LIKE OXIDOREDUCTASE"/>
    <property type="match status" value="1"/>
</dbReference>
<name>Q4JTH6_CORJK</name>
<evidence type="ECO:0000313" key="4">
    <source>
        <dbReference type="Proteomes" id="UP000000545"/>
    </source>
</evidence>
<keyword evidence="1" id="KW-0812">Transmembrane</keyword>
<keyword evidence="4" id="KW-1185">Reference proteome</keyword>
<proteinExistence type="predicted"/>
<dbReference type="PANTHER" id="PTHR12286">
    <property type="entry name" value="SACCHAROPINE DEHYDROGENASE-LIKE OXIDOREDUCTASE"/>
    <property type="match status" value="1"/>
</dbReference>
<feature type="domain" description="Saccharopine dehydrogenase NADP binding" evidence="2">
    <location>
        <begin position="16"/>
        <end position="146"/>
    </location>
</feature>
<dbReference type="InterPro" id="IPR036291">
    <property type="entry name" value="NAD(P)-bd_dom_sf"/>
</dbReference>
<dbReference type="Pfam" id="PF03435">
    <property type="entry name" value="Sacchrp_dh_NADP"/>
    <property type="match status" value="1"/>
</dbReference>
<feature type="transmembrane region" description="Helical" evidence="1">
    <location>
        <begin position="12"/>
        <end position="34"/>
    </location>
</feature>
<dbReference type="eggNOG" id="COG3268">
    <property type="taxonomic scope" value="Bacteria"/>
</dbReference>
<dbReference type="EMBL" id="CR931997">
    <property type="protein sequence ID" value="CAI37881.1"/>
    <property type="molecule type" value="Genomic_DNA"/>
</dbReference>
<organism evidence="3 4">
    <name type="scientific">Corynebacterium jeikeium (strain K411)</name>
    <dbReference type="NCBI Taxonomy" id="306537"/>
    <lineage>
        <taxon>Bacteria</taxon>
        <taxon>Bacillati</taxon>
        <taxon>Actinomycetota</taxon>
        <taxon>Actinomycetes</taxon>
        <taxon>Mycobacteriales</taxon>
        <taxon>Corynebacteriaceae</taxon>
        <taxon>Corynebacterium</taxon>
    </lineage>
</organism>
<evidence type="ECO:0000256" key="1">
    <source>
        <dbReference type="SAM" id="Phobius"/>
    </source>
</evidence>
<dbReference type="HOGENOM" id="CLU_031002_0_2_11"/>
<dbReference type="InterPro" id="IPR051276">
    <property type="entry name" value="Saccharopine_DH-like_oxidrdct"/>
</dbReference>
<gene>
    <name evidence="3" type="ordered locus">jk1704</name>
</gene>
<keyword evidence="1" id="KW-1133">Transmembrane helix</keyword>
<dbReference type="RefSeq" id="WP_011274072.1">
    <property type="nucleotide sequence ID" value="NC_007164.1"/>
</dbReference>
<dbReference type="AlphaFoldDB" id="Q4JTH6"/>
<dbReference type="Proteomes" id="UP000000545">
    <property type="component" value="Chromosome"/>
</dbReference>
<dbReference type="KEGG" id="cjk:jk1704"/>
<dbReference type="STRING" id="306537.jk1704"/>
<sequence>MSNSPSRSFDRSFDITLMGATGFVGALTAGYLAANAPADVRIALAGRNQTKLEALREQLAAKHPRAADFPLVIADSSDNRSLEKLARDTRVVISTVGPYYRYGFPLVRECATHGTHYVDLAGEALFMRESADSYHDRATASGARIVHACGFDSVPSDLGMLLLGQRASENKDSLKSATMIVKMKGGLSGGTIDSMREQFAAAKGNQEKKRLLADPYTLSPDRAKEPDLGKQPDFGVVRESDIGGASASDGEDVWAGPFIMAGSNTRVVRRSNALLGYEYGDKLRYSEYQYTGKGLKGRMRAFTMGAVLGTAVAALNQDKLRTFLSRWVPEPGEGPSEAERDSGFFHTTHFGVGNSGATYTQTISLDADPGYKGTSLMLSEAALTLVLCDAELPTGSAYQGKTGGGVLTPATGLGMPYVRRLGDAGMKFSD</sequence>
<dbReference type="OrthoDB" id="4369409at2"/>
<dbReference type="SUPFAM" id="SSF51735">
    <property type="entry name" value="NAD(P)-binding Rossmann-fold domains"/>
    <property type="match status" value="1"/>
</dbReference>
<dbReference type="GO" id="GO:0009247">
    <property type="term" value="P:glycolipid biosynthetic process"/>
    <property type="evidence" value="ECO:0007669"/>
    <property type="project" value="TreeGrafter"/>
</dbReference>
<dbReference type="Gene3D" id="3.40.50.720">
    <property type="entry name" value="NAD(P)-binding Rossmann-like Domain"/>
    <property type="match status" value="1"/>
</dbReference>
<evidence type="ECO:0000259" key="2">
    <source>
        <dbReference type="Pfam" id="PF03435"/>
    </source>
</evidence>
<dbReference type="PATRIC" id="fig|306537.10.peg.1725"/>
<dbReference type="InterPro" id="IPR005097">
    <property type="entry name" value="Sacchrp_dh_NADP-bd"/>
</dbReference>
<evidence type="ECO:0000313" key="3">
    <source>
        <dbReference type="EMBL" id="CAI37881.1"/>
    </source>
</evidence>
<reference evidence="3 4" key="1">
    <citation type="journal article" date="2005" name="J. Bacteriol.">
        <title>Complete genome sequence and analysis of the multiresistant nosocomial pathogen Corynebacterium jeikeium K411, a lipid-requiring bacterium of the human skin flora.</title>
        <authorList>
            <person name="Tauch A."/>
            <person name="Kaiser O."/>
            <person name="Hain T."/>
            <person name="Goesmann A."/>
            <person name="Weisshaar B."/>
            <person name="Albersmeier A."/>
            <person name="Bekel T."/>
            <person name="Bischoff N."/>
            <person name="Brune I."/>
            <person name="Chakraborty T."/>
            <person name="Kalinowski J."/>
            <person name="Meyer F."/>
            <person name="Rupp O."/>
            <person name="Schneiker S."/>
            <person name="Viehoever P."/>
            <person name="Puehler A."/>
        </authorList>
    </citation>
    <scope>NUCLEOTIDE SEQUENCE [LARGE SCALE GENOMIC DNA]</scope>
    <source>
        <strain evidence="3 4">K411</strain>
    </source>
</reference>
<keyword evidence="1" id="KW-0472">Membrane</keyword>
<accession>Q4JTH6</accession>